<dbReference type="HOGENOM" id="CLU_2587257_0_0_5"/>
<name>A0A0B4XAX7_9HYPH</name>
<dbReference type="RefSeq" id="WP_040114235.1">
    <property type="nucleotide sequence ID" value="NZ_CP006879.1"/>
</dbReference>
<organism evidence="1 2">
    <name type="scientific">Rhizobium gallicum bv. gallicum R602sp</name>
    <dbReference type="NCBI Taxonomy" id="1041138"/>
    <lineage>
        <taxon>Bacteria</taxon>
        <taxon>Pseudomonadati</taxon>
        <taxon>Pseudomonadota</taxon>
        <taxon>Alphaproteobacteria</taxon>
        <taxon>Hyphomicrobiales</taxon>
        <taxon>Rhizobiaceae</taxon>
        <taxon>Rhizobium/Agrobacterium group</taxon>
        <taxon>Rhizobium</taxon>
    </lineage>
</organism>
<protein>
    <submittedName>
        <fullName evidence="1">Uncharacterized protein</fullName>
    </submittedName>
</protein>
<reference evidence="1 2" key="1">
    <citation type="submission" date="2013-11" db="EMBL/GenBank/DDBJ databases">
        <title>Complete genome sequence of Rhizobium gallicum bv. gallicum R602.</title>
        <authorList>
            <person name="Bustos P."/>
            <person name="Santamaria R.I."/>
            <person name="Lozano L."/>
            <person name="Acosta J.L."/>
            <person name="Ormeno-Orrillo E."/>
            <person name="Rogel M.A."/>
            <person name="Romero D."/>
            <person name="Cevallos M.A."/>
            <person name="Martinez-Romero E."/>
            <person name="Gonzalez V."/>
        </authorList>
    </citation>
    <scope>NUCLEOTIDE SEQUENCE [LARGE SCALE GENOMIC DNA]</scope>
    <source>
        <strain evidence="1 2">R602</strain>
        <plasmid evidence="1 2">pRgalR602b</plasmid>
    </source>
</reference>
<proteinExistence type="predicted"/>
<dbReference type="AlphaFoldDB" id="A0A0B4XAX7"/>
<geneLocation type="plasmid" evidence="1 2">
    <name>pRgalR602b</name>
</geneLocation>
<dbReference type="EMBL" id="CP006879">
    <property type="protein sequence ID" value="AJD43768.1"/>
    <property type="molecule type" value="Genomic_DNA"/>
</dbReference>
<sequence>MSLFELVSFTDDEIELVTSVVVRWSERNHVNVKSEHGQAALTQAIALVSSGMSSPGAIVGRLDEVCAPPAPEYPRSLVDE</sequence>
<gene>
    <name evidence="1" type="ORF">RGR602_PB00231</name>
</gene>
<keyword evidence="2" id="KW-1185">Reference proteome</keyword>
<accession>A0A0B4XAX7</accession>
<dbReference type="KEGG" id="rga:RGR602_PB00231"/>
<evidence type="ECO:0000313" key="1">
    <source>
        <dbReference type="EMBL" id="AJD43768.1"/>
    </source>
</evidence>
<evidence type="ECO:0000313" key="2">
    <source>
        <dbReference type="Proteomes" id="UP000031368"/>
    </source>
</evidence>
<keyword evidence="1" id="KW-0614">Plasmid</keyword>
<dbReference type="Proteomes" id="UP000031368">
    <property type="component" value="Plasmid pRgalR602b"/>
</dbReference>